<dbReference type="EMBL" id="MU006329">
    <property type="protein sequence ID" value="KAF2847044.1"/>
    <property type="molecule type" value="Genomic_DNA"/>
</dbReference>
<proteinExistence type="predicted"/>
<name>A0A6A7AW94_9PLEO</name>
<gene>
    <name evidence="1" type="ORF">T440DRAFT_216427</name>
</gene>
<keyword evidence="2" id="KW-1185">Reference proteome</keyword>
<dbReference type="Proteomes" id="UP000799423">
    <property type="component" value="Unassembled WGS sequence"/>
</dbReference>
<protein>
    <submittedName>
        <fullName evidence="1">Uncharacterized protein</fullName>
    </submittedName>
</protein>
<reference evidence="1" key="1">
    <citation type="submission" date="2020-01" db="EMBL/GenBank/DDBJ databases">
        <authorList>
            <consortium name="DOE Joint Genome Institute"/>
            <person name="Haridas S."/>
            <person name="Albert R."/>
            <person name="Binder M."/>
            <person name="Bloem J."/>
            <person name="Labutti K."/>
            <person name="Salamov A."/>
            <person name="Andreopoulos B."/>
            <person name="Baker S.E."/>
            <person name="Barry K."/>
            <person name="Bills G."/>
            <person name="Bluhm B.H."/>
            <person name="Cannon C."/>
            <person name="Castanera R."/>
            <person name="Culley D.E."/>
            <person name="Daum C."/>
            <person name="Ezra D."/>
            <person name="Gonzalez J.B."/>
            <person name="Henrissat B."/>
            <person name="Kuo A."/>
            <person name="Liang C."/>
            <person name="Lipzen A."/>
            <person name="Lutzoni F."/>
            <person name="Magnuson J."/>
            <person name="Mondo S."/>
            <person name="Nolan M."/>
            <person name="Ohm R."/>
            <person name="Pangilinan J."/>
            <person name="Park H.-J."/>
            <person name="Ramirez L."/>
            <person name="Alfaro M."/>
            <person name="Sun H."/>
            <person name="Tritt A."/>
            <person name="Yoshinaga Y."/>
            <person name="Zwiers L.-H."/>
            <person name="Turgeon B.G."/>
            <person name="Goodwin S.B."/>
            <person name="Spatafora J.W."/>
            <person name="Crous P.W."/>
            <person name="Grigoriev I.V."/>
        </authorList>
    </citation>
    <scope>NUCLEOTIDE SEQUENCE</scope>
    <source>
        <strain evidence="1">IPT5</strain>
    </source>
</reference>
<organism evidence="1 2">
    <name type="scientific">Plenodomus tracheiphilus IPT5</name>
    <dbReference type="NCBI Taxonomy" id="1408161"/>
    <lineage>
        <taxon>Eukaryota</taxon>
        <taxon>Fungi</taxon>
        <taxon>Dikarya</taxon>
        <taxon>Ascomycota</taxon>
        <taxon>Pezizomycotina</taxon>
        <taxon>Dothideomycetes</taxon>
        <taxon>Pleosporomycetidae</taxon>
        <taxon>Pleosporales</taxon>
        <taxon>Pleosporineae</taxon>
        <taxon>Leptosphaeriaceae</taxon>
        <taxon>Plenodomus</taxon>
    </lineage>
</organism>
<evidence type="ECO:0000313" key="2">
    <source>
        <dbReference type="Proteomes" id="UP000799423"/>
    </source>
</evidence>
<dbReference type="AlphaFoldDB" id="A0A6A7AW94"/>
<sequence>MLCGCSIILTPTVSIASLHRPSFLRVTLLGFQVSSLFTTLPLPRCSTISKPACRFRFSFRFRSKRSESIHRCNMLAATQCCIDWVASFLNDFFGSEARGVSVCAEASLECHRDPQD</sequence>
<accession>A0A6A7AW94</accession>
<evidence type="ECO:0000313" key="1">
    <source>
        <dbReference type="EMBL" id="KAF2847044.1"/>
    </source>
</evidence>